<organism evidence="1">
    <name type="scientific">Arundo donax</name>
    <name type="common">Giant reed</name>
    <name type="synonym">Donax arundinaceus</name>
    <dbReference type="NCBI Taxonomy" id="35708"/>
    <lineage>
        <taxon>Eukaryota</taxon>
        <taxon>Viridiplantae</taxon>
        <taxon>Streptophyta</taxon>
        <taxon>Embryophyta</taxon>
        <taxon>Tracheophyta</taxon>
        <taxon>Spermatophyta</taxon>
        <taxon>Magnoliopsida</taxon>
        <taxon>Liliopsida</taxon>
        <taxon>Poales</taxon>
        <taxon>Poaceae</taxon>
        <taxon>PACMAD clade</taxon>
        <taxon>Arundinoideae</taxon>
        <taxon>Arundineae</taxon>
        <taxon>Arundo</taxon>
    </lineage>
</organism>
<dbReference type="EMBL" id="GBRH01277801">
    <property type="protein sequence ID" value="JAD20094.1"/>
    <property type="molecule type" value="Transcribed_RNA"/>
</dbReference>
<evidence type="ECO:0000313" key="1">
    <source>
        <dbReference type="EMBL" id="JAD20094.1"/>
    </source>
</evidence>
<proteinExistence type="predicted"/>
<sequence length="96" mass="10539">MPFSLQNSLSFFCCHTGFTSTWLTEGGIVAKESRVSSFLQVKLQTPMDLARPSLWHSSMASHTACMSKVSKSSGVKGAVNLPAFMVTGQWIMYRST</sequence>
<accession>A0A0A8Y2W7</accession>
<name>A0A0A8Y2W7_ARUDO</name>
<protein>
    <submittedName>
        <fullName evidence="1">DMAS1</fullName>
    </submittedName>
</protein>
<dbReference type="AlphaFoldDB" id="A0A0A8Y2W7"/>
<reference evidence="1" key="2">
    <citation type="journal article" date="2015" name="Data Brief">
        <title>Shoot transcriptome of the giant reed, Arundo donax.</title>
        <authorList>
            <person name="Barrero R.A."/>
            <person name="Guerrero F.D."/>
            <person name="Moolhuijzen P."/>
            <person name="Goolsby J.A."/>
            <person name="Tidwell J."/>
            <person name="Bellgard S.E."/>
            <person name="Bellgard M.I."/>
        </authorList>
    </citation>
    <scope>NUCLEOTIDE SEQUENCE</scope>
    <source>
        <tissue evidence="1">Shoot tissue taken approximately 20 cm above the soil surface</tissue>
    </source>
</reference>
<reference evidence="1" key="1">
    <citation type="submission" date="2014-09" db="EMBL/GenBank/DDBJ databases">
        <authorList>
            <person name="Magalhaes I.L.F."/>
            <person name="Oliveira U."/>
            <person name="Santos F.R."/>
            <person name="Vidigal T.H.D.A."/>
            <person name="Brescovit A.D."/>
            <person name="Santos A.J."/>
        </authorList>
    </citation>
    <scope>NUCLEOTIDE SEQUENCE</scope>
    <source>
        <tissue evidence="1">Shoot tissue taken approximately 20 cm above the soil surface</tissue>
    </source>
</reference>